<dbReference type="EMBL" id="VJMJ01000017">
    <property type="protein sequence ID" value="KAF0743361.1"/>
    <property type="molecule type" value="Genomic_DNA"/>
</dbReference>
<keyword evidence="8" id="KW-0560">Oxidoreductase</keyword>
<protein>
    <recommendedName>
        <fullName evidence="16">FAD/NAD(P)-binding domain-containing protein</fullName>
    </recommendedName>
</protein>
<dbReference type="InterPro" id="IPR036188">
    <property type="entry name" value="FAD/NAD-bd_sf"/>
</dbReference>
<dbReference type="GO" id="GO:0016174">
    <property type="term" value="F:NAD(P)H oxidase H2O2-forming activity"/>
    <property type="evidence" value="ECO:0007669"/>
    <property type="project" value="TreeGrafter"/>
</dbReference>
<evidence type="ECO:0000256" key="11">
    <source>
        <dbReference type="ARBA" id="ARBA00047786"/>
    </source>
</evidence>
<dbReference type="Gene3D" id="3.30.390.30">
    <property type="match status" value="1"/>
</dbReference>
<dbReference type="GO" id="GO:0012501">
    <property type="term" value="P:programmed cell death"/>
    <property type="evidence" value="ECO:0007669"/>
    <property type="project" value="TreeGrafter"/>
</dbReference>
<keyword evidence="9" id="KW-0520">NAD</keyword>
<dbReference type="GO" id="GO:0033108">
    <property type="term" value="P:mitochondrial respiratory chain complex assembly"/>
    <property type="evidence" value="ECO:0007669"/>
    <property type="project" value="TreeGrafter"/>
</dbReference>
<reference evidence="14 15" key="1">
    <citation type="submission" date="2019-07" db="EMBL/GenBank/DDBJ databases">
        <title>Genomics analysis of Aphanomyces spp. identifies a new class of oomycete effector associated with host adaptation.</title>
        <authorList>
            <person name="Gaulin E."/>
        </authorList>
    </citation>
    <scope>NUCLEOTIDE SEQUENCE [LARGE SCALE GENOMIC DNA]</scope>
    <source>
        <strain evidence="14 15">ATCC 201684</strain>
    </source>
</reference>
<keyword evidence="7" id="KW-0809">Transit peptide</keyword>
<keyword evidence="5" id="KW-0053">Apoptosis</keyword>
<feature type="domain" description="Mitochondrial apoptosis-inducing factor C-terminal" evidence="13">
    <location>
        <begin position="386"/>
        <end position="434"/>
    </location>
</feature>
<comment type="caution">
    <text evidence="14">The sequence shown here is derived from an EMBL/GenBank/DDBJ whole genome shotgun (WGS) entry which is preliminary data.</text>
</comment>
<organism evidence="14 15">
    <name type="scientific">Aphanomyces euteiches</name>
    <dbReference type="NCBI Taxonomy" id="100861"/>
    <lineage>
        <taxon>Eukaryota</taxon>
        <taxon>Sar</taxon>
        <taxon>Stramenopiles</taxon>
        <taxon>Oomycota</taxon>
        <taxon>Saprolegniomycetes</taxon>
        <taxon>Saprolegniales</taxon>
        <taxon>Verrucalvaceae</taxon>
        <taxon>Aphanomyces</taxon>
    </lineage>
</organism>
<dbReference type="Proteomes" id="UP000481153">
    <property type="component" value="Unassembled WGS sequence"/>
</dbReference>
<evidence type="ECO:0000259" key="12">
    <source>
        <dbReference type="Pfam" id="PF07992"/>
    </source>
</evidence>
<evidence type="ECO:0000256" key="2">
    <source>
        <dbReference type="ARBA" id="ARBA00004173"/>
    </source>
</evidence>
<dbReference type="SUPFAM" id="SSF51905">
    <property type="entry name" value="FAD/NAD(P)-binding domain"/>
    <property type="match status" value="1"/>
</dbReference>
<evidence type="ECO:0000256" key="1">
    <source>
        <dbReference type="ARBA" id="ARBA00001974"/>
    </source>
</evidence>
<evidence type="ECO:0000256" key="5">
    <source>
        <dbReference type="ARBA" id="ARBA00022703"/>
    </source>
</evidence>
<gene>
    <name evidence="14" type="ORF">Ae201684_001836</name>
</gene>
<proteinExistence type="inferred from homology"/>
<dbReference type="PANTHER" id="PTHR43557:SF4">
    <property type="entry name" value="APOPTOSIS-INDUCING FACTOR 1, MITOCHONDRIAL"/>
    <property type="match status" value="1"/>
</dbReference>
<evidence type="ECO:0000256" key="7">
    <source>
        <dbReference type="ARBA" id="ARBA00022946"/>
    </source>
</evidence>
<evidence type="ECO:0000256" key="4">
    <source>
        <dbReference type="ARBA" id="ARBA00022630"/>
    </source>
</evidence>
<sequence>MFRALLHRSRGPAAAACAVAGLNHRYTLNERSIVIENNDLPPLHQPTTHSQDRKHFPYVIVGACTTAYAAIEAILQQQPNTEILMISDEAHLQRLDHVDVKPTTMSDALTHSYNEWRRFICPRLEDEHEASPPNVTVVLAKRDPLLFDLEGKTIQIADGSSVSYDKCLIATTGKPRPLYVLDSYRLSYALLDRVNTATTRSDFEALSSLPPDIESVSIIGGGLLATELAAAVASDSKNTKRTVRLIFDGLPGPCGHEVPPYLSLELKRRLEALGNVQVRPGTLVTSVKPANNHVALTCMTTAAETTQEETDYVVLAPTHIDPGVHGFAQVNGLEIDSNNDGIVVNSQLEAMADVFVAGSAASYYDEFIGRRRLDRYDHAVNSGLLAGHNMANNTSKKVYRHQPMFHSNMAGLGVVCDGVGEIDGRLQTVGVWLSTPDSPYARGIVYYLRGHKLVGILLWNAPDLVETARQVMVGKPTVDSVQDIPKVISLGPEAWLHVVEVDAVHQR</sequence>
<name>A0A6G0XS97_9STRA</name>
<comment type="cofactor">
    <cofactor evidence="1">
        <name>FAD</name>
        <dbReference type="ChEBI" id="CHEBI:57692"/>
    </cofactor>
</comment>
<keyword evidence="4" id="KW-0285">Flavoprotein</keyword>
<dbReference type="GO" id="GO:0071949">
    <property type="term" value="F:FAD binding"/>
    <property type="evidence" value="ECO:0007669"/>
    <property type="project" value="TreeGrafter"/>
</dbReference>
<feature type="domain" description="FAD/NAD(P)-binding" evidence="12">
    <location>
        <begin position="58"/>
        <end position="383"/>
    </location>
</feature>
<evidence type="ECO:0000259" key="13">
    <source>
        <dbReference type="Pfam" id="PF14721"/>
    </source>
</evidence>
<evidence type="ECO:0000313" key="15">
    <source>
        <dbReference type="Proteomes" id="UP000481153"/>
    </source>
</evidence>
<dbReference type="PANTHER" id="PTHR43557">
    <property type="entry name" value="APOPTOSIS-INDUCING FACTOR 1"/>
    <property type="match status" value="1"/>
</dbReference>
<comment type="subcellular location">
    <subcellularLocation>
        <location evidence="2">Mitochondrion</location>
    </subcellularLocation>
</comment>
<keyword evidence="15" id="KW-1185">Reference proteome</keyword>
<accession>A0A6G0XS97</accession>
<evidence type="ECO:0008006" key="16">
    <source>
        <dbReference type="Google" id="ProtNLM"/>
    </source>
</evidence>
<comment type="similarity">
    <text evidence="3">Belongs to the FAD-dependent oxidoreductase family.</text>
</comment>
<keyword evidence="10" id="KW-0496">Mitochondrion</keyword>
<dbReference type="GO" id="GO:0046983">
    <property type="term" value="F:protein dimerization activity"/>
    <property type="evidence" value="ECO:0007669"/>
    <property type="project" value="InterPro"/>
</dbReference>
<evidence type="ECO:0000256" key="10">
    <source>
        <dbReference type="ARBA" id="ARBA00023128"/>
    </source>
</evidence>
<dbReference type="AlphaFoldDB" id="A0A6G0XS97"/>
<evidence type="ECO:0000256" key="9">
    <source>
        <dbReference type="ARBA" id="ARBA00023027"/>
    </source>
</evidence>
<dbReference type="Pfam" id="PF07992">
    <property type="entry name" value="Pyr_redox_2"/>
    <property type="match status" value="1"/>
</dbReference>
<dbReference type="InterPro" id="IPR023753">
    <property type="entry name" value="FAD/NAD-binding_dom"/>
</dbReference>
<dbReference type="GO" id="GO:0005739">
    <property type="term" value="C:mitochondrion"/>
    <property type="evidence" value="ECO:0007669"/>
    <property type="project" value="UniProtKB-SubCell"/>
</dbReference>
<dbReference type="InterPro" id="IPR029324">
    <property type="entry name" value="AIF_C"/>
</dbReference>
<dbReference type="SUPFAM" id="SSF55424">
    <property type="entry name" value="FAD/NAD-linked reductases, dimerisation (C-terminal) domain"/>
    <property type="match status" value="1"/>
</dbReference>
<evidence type="ECO:0000313" key="14">
    <source>
        <dbReference type="EMBL" id="KAF0743361.1"/>
    </source>
</evidence>
<evidence type="ECO:0000256" key="8">
    <source>
        <dbReference type="ARBA" id="ARBA00023002"/>
    </source>
</evidence>
<evidence type="ECO:0000256" key="3">
    <source>
        <dbReference type="ARBA" id="ARBA00006442"/>
    </source>
</evidence>
<dbReference type="Pfam" id="PF14721">
    <property type="entry name" value="AIF_C"/>
    <property type="match status" value="2"/>
</dbReference>
<dbReference type="InterPro" id="IPR050446">
    <property type="entry name" value="FAD-oxidoreductase/Apoptosis"/>
</dbReference>
<feature type="domain" description="Mitochondrial apoptosis-inducing factor C-terminal" evidence="13">
    <location>
        <begin position="437"/>
        <end position="472"/>
    </location>
</feature>
<comment type="catalytic activity">
    <reaction evidence="11">
        <text>A + NADH + H(+) = AH2 + NAD(+)</text>
        <dbReference type="Rhea" id="RHEA:11356"/>
        <dbReference type="ChEBI" id="CHEBI:13193"/>
        <dbReference type="ChEBI" id="CHEBI:15378"/>
        <dbReference type="ChEBI" id="CHEBI:17499"/>
        <dbReference type="ChEBI" id="CHEBI:57540"/>
        <dbReference type="ChEBI" id="CHEBI:57945"/>
    </reaction>
</comment>
<dbReference type="InterPro" id="IPR016156">
    <property type="entry name" value="FAD/NAD-linked_Rdtase_dimer_sf"/>
</dbReference>
<keyword evidence="6" id="KW-0274">FAD</keyword>
<evidence type="ECO:0000256" key="6">
    <source>
        <dbReference type="ARBA" id="ARBA00022827"/>
    </source>
</evidence>
<dbReference type="SMART" id="SM01353">
    <property type="entry name" value="AIF_C"/>
    <property type="match status" value="1"/>
</dbReference>
<dbReference type="VEuPathDB" id="FungiDB:AeMF1_012771"/>
<dbReference type="Gene3D" id="3.50.50.60">
    <property type="entry name" value="FAD/NAD(P)-binding domain"/>
    <property type="match status" value="2"/>
</dbReference>